<comment type="subcellular location">
    <subcellularLocation>
        <location evidence="1">Membrane</location>
        <topology evidence="1">Multi-pass membrane protein</topology>
    </subcellularLocation>
</comment>
<dbReference type="KEGG" id="aqu:100632954"/>
<keyword evidence="6" id="KW-0808">Transferase</keyword>
<organism evidence="11">
    <name type="scientific">Amphimedon queenslandica</name>
    <name type="common">Sponge</name>
    <dbReference type="NCBI Taxonomy" id="400682"/>
    <lineage>
        <taxon>Eukaryota</taxon>
        <taxon>Metazoa</taxon>
        <taxon>Porifera</taxon>
        <taxon>Demospongiae</taxon>
        <taxon>Heteroscleromorpha</taxon>
        <taxon>Haplosclerida</taxon>
        <taxon>Niphatidae</taxon>
        <taxon>Amphimedon</taxon>
    </lineage>
</organism>
<dbReference type="Gene3D" id="1.10.357.140">
    <property type="entry name" value="UbiA prenyltransferase"/>
    <property type="match status" value="1"/>
</dbReference>
<dbReference type="GO" id="GO:0005783">
    <property type="term" value="C:endoplasmic reticulum"/>
    <property type="evidence" value="ECO:0007669"/>
    <property type="project" value="TreeGrafter"/>
</dbReference>
<dbReference type="GO" id="GO:0042371">
    <property type="term" value="P:vitamin K biosynthetic process"/>
    <property type="evidence" value="ECO:0007669"/>
    <property type="project" value="TreeGrafter"/>
</dbReference>
<gene>
    <name evidence="11" type="primary">100632954</name>
</gene>
<accession>A0A1X7V8A0</accession>
<feature type="transmembrane region" description="Helical" evidence="10">
    <location>
        <begin position="36"/>
        <end position="58"/>
    </location>
</feature>
<evidence type="ECO:0000256" key="10">
    <source>
        <dbReference type="SAM" id="Phobius"/>
    </source>
</evidence>
<keyword evidence="12" id="KW-1185">Reference proteome</keyword>
<evidence type="ECO:0000256" key="3">
    <source>
        <dbReference type="ARBA" id="ARBA00005985"/>
    </source>
</evidence>
<dbReference type="EnsemblMetazoa" id="Aqu2.1.36203_001">
    <property type="protein sequence ID" value="Aqu2.1.36203_001"/>
    <property type="gene ID" value="Aqu2.1.36203"/>
</dbReference>
<sequence length="298" mass="32845">MLNHPYLTAVRPWTLSASLTPVLLGAVLSYQSHHQFSLLLALVTVLTVLTVHGAGNLVNTYFDYMQGVDPRAAGTEDRTLVDRHLEPTQVVNLAAYLYGCGMLGLWALMVLSPAQSYLIAGLFFGGLSGSFLYTGGIGLKYYILGDLLVIITFGPLAVLFSYVIQCGHFSLSPLLLAVPLALNTEAIMHSKHTRDISAHKEVGLVSLAVILGEQGSYFLFALLLFCPYFIFFYWMIQYSLPLGLPLVTMPYAFSLERVFRESNCRHSISRQLAGLNLTLGLLQVIGCCFSNYVPYSVR</sequence>
<keyword evidence="4" id="KW-0474">Menaquinone biosynthesis</keyword>
<feature type="transmembrane region" description="Helical" evidence="10">
    <location>
        <begin position="141"/>
        <end position="164"/>
    </location>
</feature>
<name>A0A1X7V8A0_AMPQE</name>
<evidence type="ECO:0000256" key="2">
    <source>
        <dbReference type="ARBA" id="ARBA00004863"/>
    </source>
</evidence>
<feature type="transmembrane region" description="Helical" evidence="10">
    <location>
        <begin position="202"/>
        <end position="225"/>
    </location>
</feature>
<feature type="transmembrane region" description="Helical" evidence="10">
    <location>
        <begin position="274"/>
        <end position="293"/>
    </location>
</feature>
<dbReference type="InParanoid" id="A0A1X7V8A0"/>
<evidence type="ECO:0000256" key="1">
    <source>
        <dbReference type="ARBA" id="ARBA00004141"/>
    </source>
</evidence>
<evidence type="ECO:0000313" key="11">
    <source>
        <dbReference type="EnsemblMetazoa" id="Aqu2.1.36203_001"/>
    </source>
</evidence>
<evidence type="ECO:0000256" key="5">
    <source>
        <dbReference type="ARBA" id="ARBA00022602"/>
    </source>
</evidence>
<dbReference type="Pfam" id="PF01040">
    <property type="entry name" value="UbiA"/>
    <property type="match status" value="1"/>
</dbReference>
<dbReference type="InterPro" id="IPR000537">
    <property type="entry name" value="UbiA_prenyltransferase"/>
</dbReference>
<feature type="transmembrane region" description="Helical" evidence="10">
    <location>
        <begin position="93"/>
        <end position="111"/>
    </location>
</feature>
<evidence type="ECO:0000256" key="9">
    <source>
        <dbReference type="ARBA" id="ARBA00023136"/>
    </source>
</evidence>
<dbReference type="eggNOG" id="KOG4581">
    <property type="taxonomic scope" value="Eukaryota"/>
</dbReference>
<dbReference type="PIRSF" id="PIRSF005355">
    <property type="entry name" value="UBIAD1"/>
    <property type="match status" value="1"/>
</dbReference>
<feature type="transmembrane region" description="Helical" evidence="10">
    <location>
        <begin position="117"/>
        <end position="134"/>
    </location>
</feature>
<dbReference type="GO" id="GO:0009234">
    <property type="term" value="P:menaquinone biosynthetic process"/>
    <property type="evidence" value="ECO:0007669"/>
    <property type="project" value="UniProtKB-UniPathway"/>
</dbReference>
<reference evidence="12" key="1">
    <citation type="journal article" date="2010" name="Nature">
        <title>The Amphimedon queenslandica genome and the evolution of animal complexity.</title>
        <authorList>
            <person name="Srivastava M."/>
            <person name="Simakov O."/>
            <person name="Chapman J."/>
            <person name="Fahey B."/>
            <person name="Gauthier M.E."/>
            <person name="Mitros T."/>
            <person name="Richards G.S."/>
            <person name="Conaco C."/>
            <person name="Dacre M."/>
            <person name="Hellsten U."/>
            <person name="Larroux C."/>
            <person name="Putnam N.H."/>
            <person name="Stanke M."/>
            <person name="Adamska M."/>
            <person name="Darling A."/>
            <person name="Degnan S.M."/>
            <person name="Oakley T.H."/>
            <person name="Plachetzki D.C."/>
            <person name="Zhai Y."/>
            <person name="Adamski M."/>
            <person name="Calcino A."/>
            <person name="Cummins S.F."/>
            <person name="Goodstein D.M."/>
            <person name="Harris C."/>
            <person name="Jackson D.J."/>
            <person name="Leys S.P."/>
            <person name="Shu S."/>
            <person name="Woodcroft B.J."/>
            <person name="Vervoort M."/>
            <person name="Kosik K.S."/>
            <person name="Manning G."/>
            <person name="Degnan B.M."/>
            <person name="Rokhsar D.S."/>
        </authorList>
    </citation>
    <scope>NUCLEOTIDE SEQUENCE [LARGE SCALE GENOMIC DNA]</scope>
</reference>
<proteinExistence type="inferred from homology"/>
<reference evidence="11" key="2">
    <citation type="submission" date="2017-05" db="UniProtKB">
        <authorList>
            <consortium name="EnsemblMetazoa"/>
        </authorList>
    </citation>
    <scope>IDENTIFICATION</scope>
</reference>
<keyword evidence="8 10" id="KW-1133">Transmembrane helix</keyword>
<keyword evidence="7 10" id="KW-0812">Transmembrane</keyword>
<evidence type="ECO:0000256" key="6">
    <source>
        <dbReference type="ARBA" id="ARBA00022679"/>
    </source>
</evidence>
<evidence type="ECO:0000313" key="12">
    <source>
        <dbReference type="Proteomes" id="UP000007879"/>
    </source>
</evidence>
<dbReference type="STRING" id="400682.A0A1X7V8A0"/>
<dbReference type="CDD" id="cd13962">
    <property type="entry name" value="PT_UbiA_UBIAD1"/>
    <property type="match status" value="1"/>
</dbReference>
<dbReference type="InterPro" id="IPR026046">
    <property type="entry name" value="UBIAD1"/>
</dbReference>
<dbReference type="GO" id="GO:0004659">
    <property type="term" value="F:prenyltransferase activity"/>
    <property type="evidence" value="ECO:0007669"/>
    <property type="project" value="UniProtKB-KW"/>
</dbReference>
<dbReference type="UniPathway" id="UPA00079"/>
<dbReference type="GO" id="GO:0000139">
    <property type="term" value="C:Golgi membrane"/>
    <property type="evidence" value="ECO:0007669"/>
    <property type="project" value="TreeGrafter"/>
</dbReference>
<evidence type="ECO:0000256" key="7">
    <source>
        <dbReference type="ARBA" id="ARBA00022692"/>
    </source>
</evidence>
<dbReference type="OrthoDB" id="203513at2759"/>
<dbReference type="OMA" id="QWIEGAR"/>
<feature type="transmembrane region" description="Helical" evidence="10">
    <location>
        <begin position="12"/>
        <end position="30"/>
    </location>
</feature>
<evidence type="ECO:0000256" key="8">
    <source>
        <dbReference type="ARBA" id="ARBA00022989"/>
    </source>
</evidence>
<protein>
    <recommendedName>
        <fullName evidence="13">UbiA prenyltransferase domain-containing protein 1</fullName>
    </recommendedName>
</protein>
<dbReference type="PANTHER" id="PTHR13929">
    <property type="entry name" value="1,4-DIHYDROXY-2-NAPHTHOATE OCTAPRENYLTRANSFERASE"/>
    <property type="match status" value="1"/>
</dbReference>
<feature type="transmembrane region" description="Helical" evidence="10">
    <location>
        <begin position="231"/>
        <end position="253"/>
    </location>
</feature>
<evidence type="ECO:0008006" key="13">
    <source>
        <dbReference type="Google" id="ProtNLM"/>
    </source>
</evidence>
<feature type="transmembrane region" description="Helical" evidence="10">
    <location>
        <begin position="170"/>
        <end position="190"/>
    </location>
</feature>
<evidence type="ECO:0000256" key="4">
    <source>
        <dbReference type="ARBA" id="ARBA00022428"/>
    </source>
</evidence>
<comment type="similarity">
    <text evidence="3">Belongs to the UbiA prenyltransferase family.</text>
</comment>
<dbReference type="EnsemblMetazoa" id="XM_003385244.3">
    <property type="protein sequence ID" value="XP_003385292.2"/>
    <property type="gene ID" value="LOC100632954"/>
</dbReference>
<dbReference type="Proteomes" id="UP000007879">
    <property type="component" value="Unassembled WGS sequence"/>
</dbReference>
<dbReference type="FunCoup" id="A0A1X7V8A0">
    <property type="interactions" value="276"/>
</dbReference>
<dbReference type="AlphaFoldDB" id="A0A1X7V8A0"/>
<dbReference type="InterPro" id="IPR044878">
    <property type="entry name" value="UbiA_sf"/>
</dbReference>
<keyword evidence="5" id="KW-0637">Prenyltransferase</keyword>
<dbReference type="PANTHER" id="PTHR13929:SF0">
    <property type="entry name" value="UBIA PRENYLTRANSFERASE DOMAIN-CONTAINING PROTEIN 1"/>
    <property type="match status" value="1"/>
</dbReference>
<comment type="pathway">
    <text evidence="2">Quinol/quinone metabolism; menaquinone biosynthesis.</text>
</comment>
<keyword evidence="9 10" id="KW-0472">Membrane</keyword>